<sequence length="483" mass="50505">MHRYRTGEWLGVVTEYGVAVLPGDLDTNLVERIWHSLRSGKGLGGVLDVLTGAFGTSLSALPSFAVVSFTGTEAGIAVRGPLEVGVVGDDDAGGYTVSGARVSTWSERVSSNPDMVQIVTALGTGTEIGLPESLPIADGVVPCSAISVVLSADRLSVVLPFPDHQQGPEPVSVQAQPPEPVPAEELAPVAATTPEPQPVAPTEPQSTQAEAGDGWHASPVHDPSHTISDPGDAEGTDYDWLLSGETIARSVEGAAIRGEEDGDGAGQEPTAPQRQLSATAGDLHPPSLPVPGVLSPPEYPALPPARPLHVPSTPGGVIDGLPDFPWDAVAGPGEPDNDDTISIEALAEMRRRSGTPVQAVPAARQPAAARNAGRLDVSTGESVVLDRNVIIGRRPKSTRAVADMVPYLLTVPSPTQDISRNHVEIRVEGDHVLAVDQETTNGTRLLRTGRDPERLHPREATMLSFGDVLDLGEGVTVTFREES</sequence>
<dbReference type="InterPro" id="IPR000253">
    <property type="entry name" value="FHA_dom"/>
</dbReference>
<evidence type="ECO:0000256" key="2">
    <source>
        <dbReference type="SAM" id="MobiDB-lite"/>
    </source>
</evidence>
<dbReference type="PROSITE" id="PS50006">
    <property type="entry name" value="FHA_DOMAIN"/>
    <property type="match status" value="1"/>
</dbReference>
<dbReference type="SUPFAM" id="SSF49879">
    <property type="entry name" value="SMAD/FHA domain"/>
    <property type="match status" value="1"/>
</dbReference>
<gene>
    <name evidence="4" type="ORF">AU252_20105</name>
</gene>
<protein>
    <recommendedName>
        <fullName evidence="3">FHA domain-containing protein</fullName>
    </recommendedName>
</protein>
<dbReference type="AlphaFoldDB" id="A0A0U3QD93"/>
<dbReference type="Pfam" id="PF00498">
    <property type="entry name" value="FHA"/>
    <property type="match status" value="1"/>
</dbReference>
<feature type="region of interest" description="Disordered" evidence="2">
    <location>
        <begin position="191"/>
        <end position="238"/>
    </location>
</feature>
<dbReference type="STRING" id="121292.AU252_20105"/>
<proteinExistence type="predicted"/>
<evidence type="ECO:0000313" key="5">
    <source>
        <dbReference type="Proteomes" id="UP000065151"/>
    </source>
</evidence>
<dbReference type="KEGG" id="psul:AU252_20105"/>
<feature type="region of interest" description="Disordered" evidence="2">
    <location>
        <begin position="258"/>
        <end position="299"/>
    </location>
</feature>
<feature type="region of interest" description="Disordered" evidence="2">
    <location>
        <begin position="161"/>
        <end position="180"/>
    </location>
</feature>
<evidence type="ECO:0000259" key="3">
    <source>
        <dbReference type="PROSITE" id="PS50006"/>
    </source>
</evidence>
<reference evidence="4 5" key="1">
    <citation type="submission" date="2015-12" db="EMBL/GenBank/DDBJ databases">
        <authorList>
            <person name="Shamseldin A."/>
            <person name="Moawad H."/>
            <person name="Abd El-Rahim W.M."/>
            <person name="Sadowsky M.J."/>
        </authorList>
    </citation>
    <scope>NUCLEOTIDE SEQUENCE [LARGE SCALE GENOMIC DNA]</scope>
    <source>
        <strain evidence="4 5">Ar51</strain>
    </source>
</reference>
<keyword evidence="1" id="KW-0597">Phosphoprotein</keyword>
<organism evidence="4">
    <name type="scientific">Pseudarthrobacter sulfonivorans</name>
    <dbReference type="NCBI Taxonomy" id="121292"/>
    <lineage>
        <taxon>Bacteria</taxon>
        <taxon>Bacillati</taxon>
        <taxon>Actinomycetota</taxon>
        <taxon>Actinomycetes</taxon>
        <taxon>Micrococcales</taxon>
        <taxon>Micrococcaceae</taxon>
        <taxon>Pseudarthrobacter</taxon>
    </lineage>
</organism>
<accession>A0A0U3QD93</accession>
<dbReference type="CDD" id="cd00060">
    <property type="entry name" value="FHA"/>
    <property type="match status" value="1"/>
</dbReference>
<evidence type="ECO:0000256" key="1">
    <source>
        <dbReference type="ARBA" id="ARBA00022553"/>
    </source>
</evidence>
<feature type="domain" description="FHA" evidence="3">
    <location>
        <begin position="389"/>
        <end position="445"/>
    </location>
</feature>
<name>A0A0U3QD93_9MICC</name>
<dbReference type="Gene3D" id="2.60.200.20">
    <property type="match status" value="1"/>
</dbReference>
<dbReference type="Proteomes" id="UP000065151">
    <property type="component" value="Chromosome"/>
</dbReference>
<dbReference type="InterPro" id="IPR008984">
    <property type="entry name" value="SMAD_FHA_dom_sf"/>
</dbReference>
<evidence type="ECO:0000313" key="4">
    <source>
        <dbReference type="EMBL" id="ALV43178.1"/>
    </source>
</evidence>
<dbReference type="EMBL" id="CP013747">
    <property type="protein sequence ID" value="ALV43178.1"/>
    <property type="molecule type" value="Genomic_DNA"/>
</dbReference>